<name>A0A5S6QCU8_TRIMR</name>
<dbReference type="PANTHER" id="PTHR16515:SF49">
    <property type="entry name" value="GASTRULA ZINC FINGER PROTEIN XLCGF49.1-LIKE-RELATED"/>
    <property type="match status" value="1"/>
</dbReference>
<feature type="domain" description="C2H2-type" evidence="10">
    <location>
        <begin position="443"/>
        <end position="470"/>
    </location>
</feature>
<feature type="domain" description="C2H2-type" evidence="10">
    <location>
        <begin position="471"/>
        <end position="499"/>
    </location>
</feature>
<feature type="domain" description="C2H2-type" evidence="10">
    <location>
        <begin position="609"/>
        <end position="636"/>
    </location>
</feature>
<dbReference type="SUPFAM" id="SSF57667">
    <property type="entry name" value="beta-beta-alpha zinc fingers"/>
    <property type="match status" value="5"/>
</dbReference>
<evidence type="ECO:0000256" key="8">
    <source>
        <dbReference type="SAM" id="Coils"/>
    </source>
</evidence>
<evidence type="ECO:0000313" key="11">
    <source>
        <dbReference type="Proteomes" id="UP000046395"/>
    </source>
</evidence>
<keyword evidence="5" id="KW-0862">Zinc</keyword>
<evidence type="ECO:0000259" key="10">
    <source>
        <dbReference type="PROSITE" id="PS50157"/>
    </source>
</evidence>
<feature type="domain" description="C2H2-type" evidence="10">
    <location>
        <begin position="665"/>
        <end position="692"/>
    </location>
</feature>
<dbReference type="PROSITE" id="PS50157">
    <property type="entry name" value="ZINC_FINGER_C2H2_2"/>
    <property type="match status" value="11"/>
</dbReference>
<keyword evidence="4 7" id="KW-0863">Zinc-finger</keyword>
<reference evidence="12" key="1">
    <citation type="submission" date="2019-12" db="UniProtKB">
        <authorList>
            <consortium name="WormBaseParasite"/>
        </authorList>
    </citation>
    <scope>IDENTIFICATION</scope>
</reference>
<protein>
    <submittedName>
        <fullName evidence="12">C2H2-type domain-containing protein</fullName>
    </submittedName>
</protein>
<evidence type="ECO:0000256" key="4">
    <source>
        <dbReference type="ARBA" id="ARBA00022771"/>
    </source>
</evidence>
<dbReference type="GO" id="GO:0008270">
    <property type="term" value="F:zinc ion binding"/>
    <property type="evidence" value="ECO:0007669"/>
    <property type="project" value="UniProtKB-KW"/>
</dbReference>
<dbReference type="Proteomes" id="UP000046395">
    <property type="component" value="Unassembled WGS sequence"/>
</dbReference>
<organism evidence="11 12">
    <name type="scientific">Trichuris muris</name>
    <name type="common">Mouse whipworm</name>
    <dbReference type="NCBI Taxonomy" id="70415"/>
    <lineage>
        <taxon>Eukaryota</taxon>
        <taxon>Metazoa</taxon>
        <taxon>Ecdysozoa</taxon>
        <taxon>Nematoda</taxon>
        <taxon>Enoplea</taxon>
        <taxon>Dorylaimia</taxon>
        <taxon>Trichinellida</taxon>
        <taxon>Trichuridae</taxon>
        <taxon>Trichuris</taxon>
    </lineage>
</organism>
<feature type="domain" description="C2H2-type" evidence="10">
    <location>
        <begin position="271"/>
        <end position="299"/>
    </location>
</feature>
<evidence type="ECO:0000313" key="12">
    <source>
        <dbReference type="WBParaSite" id="TMUE_1000004915.1"/>
    </source>
</evidence>
<dbReference type="PROSITE" id="PS00028">
    <property type="entry name" value="ZINC_FINGER_C2H2_1"/>
    <property type="match status" value="12"/>
</dbReference>
<keyword evidence="11" id="KW-1185">Reference proteome</keyword>
<feature type="region of interest" description="Disordered" evidence="9">
    <location>
        <begin position="110"/>
        <end position="131"/>
    </location>
</feature>
<evidence type="ECO:0000256" key="7">
    <source>
        <dbReference type="PROSITE-ProRule" id="PRU00042"/>
    </source>
</evidence>
<dbReference type="GO" id="GO:0005634">
    <property type="term" value="C:nucleus"/>
    <property type="evidence" value="ECO:0007669"/>
    <property type="project" value="UniProtKB-SubCell"/>
</dbReference>
<dbReference type="WBParaSite" id="TMUE_1000004915.1">
    <property type="protein sequence ID" value="TMUE_1000004915.1"/>
    <property type="gene ID" value="WBGene00288136"/>
</dbReference>
<evidence type="ECO:0000256" key="6">
    <source>
        <dbReference type="ARBA" id="ARBA00023242"/>
    </source>
</evidence>
<dbReference type="SMART" id="SM00355">
    <property type="entry name" value="ZnF_C2H2"/>
    <property type="match status" value="14"/>
</dbReference>
<dbReference type="STRING" id="70415.A0A5S6QCU8"/>
<evidence type="ECO:0000256" key="1">
    <source>
        <dbReference type="ARBA" id="ARBA00004123"/>
    </source>
</evidence>
<keyword evidence="2" id="KW-0479">Metal-binding</keyword>
<feature type="domain" description="C2H2-type" evidence="10">
    <location>
        <begin position="526"/>
        <end position="553"/>
    </location>
</feature>
<feature type="domain" description="C2H2-type" evidence="10">
    <location>
        <begin position="553"/>
        <end position="580"/>
    </location>
</feature>
<feature type="domain" description="C2H2-type" evidence="10">
    <location>
        <begin position="501"/>
        <end position="523"/>
    </location>
</feature>
<feature type="coiled-coil region" evidence="8">
    <location>
        <begin position="158"/>
        <end position="185"/>
    </location>
</feature>
<evidence type="ECO:0000256" key="5">
    <source>
        <dbReference type="ARBA" id="ARBA00022833"/>
    </source>
</evidence>
<sequence>MEPESNVAAGVEDDAHVLDIDPRQLARILTGVEPAAEFVDQHGMTLQITAEQLIEAGLTLDALEGAGVVQFEEHAFQEEANGSQFYLINGNEDPVLQRQYGAVPELKAEQPENAQALKAEDGAPPPPVLSASLPLTPLSRMVPTQEDLNDPEKLRILIDETRREIQEKEKRYEDTSKRMNAWERRSRLIATALVKTMNFEEEKVLPVCLSETPDIPVANVLFKRFEKEPSPSDSVVVHMESGEQCFIQVEKLSERQSSPTSTNKEGGSSVNACDRCPRRFPNQEQLKQHQEMVHPHKGTFYCRFCEREVFFPNDANFQAHIRLCHKGMMEREASIQGESNADDEVEEEPDWETIFARSDSEQECMHKCSICRKDFATALLGRQHVQEDHGISDVQRALSLIKPSNPITYDYRCVQCDKAYSRPEMLEKHNFIHRKPEAGNMPFTCRFCGKTFKWNENLQKHLTSHDSQEPVQCPECNQMFSNSTRLDVHYKARHATRGHQFPCTFCLKTFAVKDALTKHMLSHGQWRCNECGKRFADELFLRRHQSTHSAQDFVCDVCEKVFARPENLSAHRNIHTGEKPYVCSHCPLRFTSRSNCKSHVKWHTSEMPFACNNCNRKFKTKATLDCHVELHKQRKPFSCTACYRSFDRPEYLYTHCAGRRPSGKYTCQNCVKIYYNKGTLKLHAASHGTSLPFTCTTCDRAFPTKERTQAHMRSHVDQPEKSHLIFEKVKNRKEFRSVTYVGSGEEPVDVKPDQLIELTRKWMKDALPPFGKAEEEIPEAKVEIIDEKVAEEEAADKAAVEEVVVIDEVAADSSETAQSPTSANASGTAPEASISISEQEIGDVQMEVEIVGESMDMF</sequence>
<dbReference type="InterPro" id="IPR036236">
    <property type="entry name" value="Znf_C2H2_sf"/>
</dbReference>
<feature type="domain" description="C2H2-type" evidence="10">
    <location>
        <begin position="693"/>
        <end position="720"/>
    </location>
</feature>
<evidence type="ECO:0000256" key="9">
    <source>
        <dbReference type="SAM" id="MobiDB-lite"/>
    </source>
</evidence>
<evidence type="ECO:0000256" key="2">
    <source>
        <dbReference type="ARBA" id="ARBA00022723"/>
    </source>
</evidence>
<comment type="subcellular location">
    <subcellularLocation>
        <location evidence="1">Nucleus</location>
    </subcellularLocation>
</comment>
<keyword evidence="3" id="KW-0677">Repeat</keyword>
<dbReference type="Gene3D" id="3.30.160.60">
    <property type="entry name" value="Classic Zinc Finger"/>
    <property type="match status" value="10"/>
</dbReference>
<proteinExistence type="predicted"/>
<dbReference type="Pfam" id="PF00096">
    <property type="entry name" value="zf-C2H2"/>
    <property type="match status" value="7"/>
</dbReference>
<feature type="region of interest" description="Disordered" evidence="9">
    <location>
        <begin position="811"/>
        <end position="835"/>
    </location>
</feature>
<feature type="domain" description="C2H2-type" evidence="10">
    <location>
        <begin position="411"/>
        <end position="438"/>
    </location>
</feature>
<keyword evidence="6" id="KW-0539">Nucleus</keyword>
<accession>A0A5S6QCU8</accession>
<feature type="domain" description="C2H2-type" evidence="10">
    <location>
        <begin position="581"/>
        <end position="608"/>
    </location>
</feature>
<evidence type="ECO:0000256" key="3">
    <source>
        <dbReference type="ARBA" id="ARBA00022737"/>
    </source>
</evidence>
<dbReference type="AlphaFoldDB" id="A0A5S6QCU8"/>
<dbReference type="PANTHER" id="PTHR16515">
    <property type="entry name" value="PR DOMAIN ZINC FINGER PROTEIN"/>
    <property type="match status" value="1"/>
</dbReference>
<dbReference type="FunFam" id="3.30.160.60:FF:000202">
    <property type="entry name" value="Zinc finger protein 574"/>
    <property type="match status" value="1"/>
</dbReference>
<dbReference type="InterPro" id="IPR013087">
    <property type="entry name" value="Znf_C2H2_type"/>
</dbReference>
<keyword evidence="8" id="KW-0175">Coiled coil</keyword>
<dbReference type="GO" id="GO:0032502">
    <property type="term" value="P:developmental process"/>
    <property type="evidence" value="ECO:0007669"/>
    <property type="project" value="UniProtKB-ARBA"/>
</dbReference>
<feature type="compositionally biased region" description="Polar residues" evidence="9">
    <location>
        <begin position="813"/>
        <end position="827"/>
    </location>
</feature>
<dbReference type="InterPro" id="IPR050331">
    <property type="entry name" value="Zinc_finger"/>
</dbReference>